<dbReference type="RefSeq" id="WP_068335904.1">
    <property type="nucleotide sequence ID" value="NZ_LVHF01000033.1"/>
</dbReference>
<protein>
    <submittedName>
        <fullName evidence="2">Uncharacterized protein</fullName>
    </submittedName>
</protein>
<dbReference type="EMBL" id="LVHF01000033">
    <property type="protein sequence ID" value="OAN11325.1"/>
    <property type="molecule type" value="Genomic_DNA"/>
</dbReference>
<dbReference type="AlphaFoldDB" id="A0A178K300"/>
<accession>A0A178K300</accession>
<evidence type="ECO:0000313" key="2">
    <source>
        <dbReference type="EMBL" id="OAN11325.1"/>
    </source>
</evidence>
<keyword evidence="3" id="KW-1185">Reference proteome</keyword>
<evidence type="ECO:0000256" key="1">
    <source>
        <dbReference type="SAM" id="MobiDB-lite"/>
    </source>
</evidence>
<organism evidence="2 3">
    <name type="scientific">Photobacterium jeanii</name>
    <dbReference type="NCBI Taxonomy" id="858640"/>
    <lineage>
        <taxon>Bacteria</taxon>
        <taxon>Pseudomonadati</taxon>
        <taxon>Pseudomonadota</taxon>
        <taxon>Gammaproteobacteria</taxon>
        <taxon>Vibrionales</taxon>
        <taxon>Vibrionaceae</taxon>
        <taxon>Photobacterium</taxon>
    </lineage>
</organism>
<evidence type="ECO:0000313" key="3">
    <source>
        <dbReference type="Proteomes" id="UP000078503"/>
    </source>
</evidence>
<dbReference type="Proteomes" id="UP000078503">
    <property type="component" value="Unassembled WGS sequence"/>
</dbReference>
<proteinExistence type="predicted"/>
<name>A0A178K300_9GAMM</name>
<sequence>MFELDDDQIKFVSGAFVGEEGANSGNGSGEENKPKPPCYCNQPTEPCPIHRPPQNGEEGYYR</sequence>
<gene>
    <name evidence="2" type="ORF">A3K86_20450</name>
</gene>
<reference evidence="2 3" key="1">
    <citation type="submission" date="2016-03" db="EMBL/GenBank/DDBJ databases">
        <title>Photobacterium proteolyticum sp. nov. a protease producing bacterium isolated from ocean sediments of Laizhou Bay.</title>
        <authorList>
            <person name="Li Y."/>
        </authorList>
    </citation>
    <scope>NUCLEOTIDE SEQUENCE [LARGE SCALE GENOMIC DNA]</scope>
    <source>
        <strain evidence="2 3">R-40508</strain>
    </source>
</reference>
<comment type="caution">
    <text evidence="2">The sequence shown here is derived from an EMBL/GenBank/DDBJ whole genome shotgun (WGS) entry which is preliminary data.</text>
</comment>
<feature type="region of interest" description="Disordered" evidence="1">
    <location>
        <begin position="18"/>
        <end position="62"/>
    </location>
</feature>